<dbReference type="EMBL" id="MCZF01000053">
    <property type="protein sequence ID" value="PMM61495.1"/>
    <property type="molecule type" value="Genomic_DNA"/>
</dbReference>
<reference evidence="2" key="1">
    <citation type="submission" date="2016-07" db="EMBL/GenBank/DDBJ databases">
        <title>Nontailed viruses are major unrecognized killers of bacteria in the ocean.</title>
        <authorList>
            <person name="Kauffman K."/>
            <person name="Hussain F."/>
            <person name="Yang J."/>
            <person name="Arevalo P."/>
            <person name="Brown J."/>
            <person name="Cutler M."/>
            <person name="Kelly L."/>
            <person name="Polz M.F."/>
        </authorList>
    </citation>
    <scope>NUCLEOTIDE SEQUENCE [LARGE SCALE GENOMIC DNA]</scope>
    <source>
        <strain evidence="2">10N.261.48.B5</strain>
    </source>
</reference>
<organism evidence="1 2">
    <name type="scientific">Vibrio splendidus</name>
    <dbReference type="NCBI Taxonomy" id="29497"/>
    <lineage>
        <taxon>Bacteria</taxon>
        <taxon>Pseudomonadati</taxon>
        <taxon>Pseudomonadota</taxon>
        <taxon>Gammaproteobacteria</taxon>
        <taxon>Vibrionales</taxon>
        <taxon>Vibrionaceae</taxon>
        <taxon>Vibrio</taxon>
    </lineage>
</organism>
<accession>A0A2N7JTB5</accession>
<name>A0A2N7JTB5_VIBSP</name>
<evidence type="ECO:0000313" key="1">
    <source>
        <dbReference type="EMBL" id="PMM61495.1"/>
    </source>
</evidence>
<dbReference type="Proteomes" id="UP000235533">
    <property type="component" value="Unassembled WGS sequence"/>
</dbReference>
<dbReference type="RefSeq" id="WP_241906698.1">
    <property type="nucleotide sequence ID" value="NZ_MCZF01000053.1"/>
</dbReference>
<protein>
    <submittedName>
        <fullName evidence="1">Uncharacterized protein</fullName>
    </submittedName>
</protein>
<sequence length="65" mass="7028">MAVTVLGIGLVKNGVALNEAIHKGNIVLCKPKISRAKLLETLAYKPPCLIGSCSSAYFWVRTLKK</sequence>
<dbReference type="AlphaFoldDB" id="A0A2N7JTB5"/>
<evidence type="ECO:0000313" key="2">
    <source>
        <dbReference type="Proteomes" id="UP000235533"/>
    </source>
</evidence>
<comment type="caution">
    <text evidence="1">The sequence shown here is derived from an EMBL/GenBank/DDBJ whole genome shotgun (WGS) entry which is preliminary data.</text>
</comment>
<proteinExistence type="predicted"/>
<gene>
    <name evidence="1" type="ORF">BCT54_19805</name>
</gene>